<sequence length="227" mass="24493">MATLEVLSTDHHAGLRLGPPLSADRHFVQIVLDEFESVAARFPILFTKHPETGAFYAGALLGLKPGENIAAGSGDGAAVDRLFDLVRQGFFISGDHIAIDPAHTRFVRAGGQPVFDDGGTPAVALRRVQSALSQLHAGLPQTEQFLKRLLALKLVEPIDLSFRFDDGERLALEGLYTISRDALAELDDAAVIDLFRQGDLALAHAVLGSQHHISRLAHLRNDRLVGG</sequence>
<dbReference type="RefSeq" id="WP_010404985.1">
    <property type="nucleotide sequence ID" value="NZ_JAWXXV010000001.1"/>
</dbReference>
<dbReference type="Pfam" id="PF07277">
    <property type="entry name" value="SapC"/>
    <property type="match status" value="1"/>
</dbReference>
<organism evidence="1 2">
    <name type="scientific">Sphingomonas echinoides</name>
    <dbReference type="NCBI Taxonomy" id="59803"/>
    <lineage>
        <taxon>Bacteria</taxon>
        <taxon>Pseudomonadati</taxon>
        <taxon>Pseudomonadota</taxon>
        <taxon>Alphaproteobacteria</taxon>
        <taxon>Sphingomonadales</taxon>
        <taxon>Sphingomonadaceae</taxon>
        <taxon>Sphingomonas</taxon>
    </lineage>
</organism>
<keyword evidence="2" id="KW-1185">Reference proteome</keyword>
<dbReference type="Proteomes" id="UP001279660">
    <property type="component" value="Unassembled WGS sequence"/>
</dbReference>
<evidence type="ECO:0000313" key="1">
    <source>
        <dbReference type="EMBL" id="MDX5983503.1"/>
    </source>
</evidence>
<evidence type="ECO:0000313" key="2">
    <source>
        <dbReference type="Proteomes" id="UP001279660"/>
    </source>
</evidence>
<comment type="caution">
    <text evidence="1">The sequence shown here is derived from an EMBL/GenBank/DDBJ whole genome shotgun (WGS) entry which is preliminary data.</text>
</comment>
<proteinExistence type="predicted"/>
<dbReference type="InterPro" id="IPR010836">
    <property type="entry name" value="SapC"/>
</dbReference>
<accession>A0ABU4PH26</accession>
<protein>
    <submittedName>
        <fullName evidence="1">SapC family protein</fullName>
    </submittedName>
</protein>
<gene>
    <name evidence="1" type="ORF">SIL82_04460</name>
</gene>
<reference evidence="1 2" key="1">
    <citation type="submission" date="2023-11" db="EMBL/GenBank/DDBJ databases">
        <title>MicrobeMod: A computational toolkit for identifying prokaryotic methylation and restriction-modification with nanopore sequencing.</title>
        <authorList>
            <person name="Crits-Christoph A."/>
            <person name="Kang S.C."/>
            <person name="Lee H."/>
            <person name="Ostrov N."/>
        </authorList>
    </citation>
    <scope>NUCLEOTIDE SEQUENCE [LARGE SCALE GENOMIC DNA]</scope>
    <source>
        <strain evidence="1 2">ATCC 14820</strain>
    </source>
</reference>
<dbReference type="EMBL" id="JAWXXV010000001">
    <property type="protein sequence ID" value="MDX5983503.1"/>
    <property type="molecule type" value="Genomic_DNA"/>
</dbReference>
<name>A0ABU4PH26_9SPHN</name>